<organism evidence="3 4">
    <name type="scientific">Spirodela intermedia</name>
    <name type="common">Intermediate duckweed</name>
    <dbReference type="NCBI Taxonomy" id="51605"/>
    <lineage>
        <taxon>Eukaryota</taxon>
        <taxon>Viridiplantae</taxon>
        <taxon>Streptophyta</taxon>
        <taxon>Embryophyta</taxon>
        <taxon>Tracheophyta</taxon>
        <taxon>Spermatophyta</taxon>
        <taxon>Magnoliopsida</taxon>
        <taxon>Liliopsida</taxon>
        <taxon>Araceae</taxon>
        <taxon>Lemnoideae</taxon>
        <taxon>Spirodela</taxon>
    </lineage>
</organism>
<gene>
    <name evidence="3" type="ORF">SI8410_01001520</name>
</gene>
<feature type="compositionally biased region" description="Basic residues" evidence="1">
    <location>
        <begin position="780"/>
        <end position="789"/>
    </location>
</feature>
<evidence type="ECO:0000313" key="4">
    <source>
        <dbReference type="Proteomes" id="UP000663760"/>
    </source>
</evidence>
<dbReference type="OrthoDB" id="62853at2759"/>
<dbReference type="CDD" id="cd05162">
    <property type="entry name" value="PWWP"/>
    <property type="match status" value="1"/>
</dbReference>
<reference evidence="3" key="1">
    <citation type="submission" date="2020-02" db="EMBL/GenBank/DDBJ databases">
        <authorList>
            <person name="Scholz U."/>
            <person name="Mascher M."/>
            <person name="Fiebig A."/>
        </authorList>
    </citation>
    <scope>NUCLEOTIDE SEQUENCE</scope>
</reference>
<dbReference type="PROSITE" id="PS50812">
    <property type="entry name" value="PWWP"/>
    <property type="match status" value="1"/>
</dbReference>
<evidence type="ECO:0000259" key="2">
    <source>
        <dbReference type="PROSITE" id="PS50812"/>
    </source>
</evidence>
<feature type="region of interest" description="Disordered" evidence="1">
    <location>
        <begin position="228"/>
        <end position="271"/>
    </location>
</feature>
<evidence type="ECO:0000313" key="3">
    <source>
        <dbReference type="EMBL" id="CAA7389472.1"/>
    </source>
</evidence>
<feature type="domain" description="PWWP" evidence="2">
    <location>
        <begin position="396"/>
        <end position="457"/>
    </location>
</feature>
<keyword evidence="4" id="KW-1185">Reference proteome</keyword>
<feature type="compositionally biased region" description="Basic and acidic residues" evidence="1">
    <location>
        <begin position="228"/>
        <end position="238"/>
    </location>
</feature>
<feature type="region of interest" description="Disordered" evidence="1">
    <location>
        <begin position="188"/>
        <end position="211"/>
    </location>
</feature>
<protein>
    <recommendedName>
        <fullName evidence="2">PWWP domain-containing protein</fullName>
    </recommendedName>
</protein>
<dbReference type="EMBL" id="LR746264">
    <property type="protein sequence ID" value="CAA7389472.1"/>
    <property type="molecule type" value="Genomic_DNA"/>
</dbReference>
<feature type="compositionally biased region" description="Polar residues" evidence="1">
    <location>
        <begin position="762"/>
        <end position="771"/>
    </location>
</feature>
<feature type="compositionally biased region" description="Basic residues" evidence="1">
    <location>
        <begin position="710"/>
        <end position="719"/>
    </location>
</feature>
<name>A0A7I8K020_SPIIN</name>
<sequence>MSGKSPAPEAAAAAAPEVLDLNADVAVVDALEPASVGTTVEEEAKAASSEAVIEPSEDFRAPAEVGSDGPGRVPRQRQPGGTVAEAKVAAAAAHSAAERVPNRLEDSKGVANLVVDVVKGQNDGNRTAEAEVHVSTGTKITKKRSDVAVAYADDTEEDRSRSVRTDPTEEKILRRDVVAPDLNAAVESENTYPQPAGEKASDQADLFSRDGSPVTDVTIAEILPENTARRTADRKDLVGTEASVPASGMDSLRSSQTTKDRSCRDPSQVEVPTVLLDVRGQKVEEHGDAGPINEKAAGLGDAEENDMDLVHKDLVSSDVVLNEGKPSKREDGGLNLPSEDVEGEVTGSDAGGDQNEREVLEEGDQPVLKSISPSSREDSKHVSYGIAYEDKSSFSVSDLVWGKVKSHPWWPGQIFDPLDASDMALKHQKKDHFLVAYFGDKTFAWCDETKLRPFQGCFSQLANQSTSDTFVTAVDNALAEASRRVELAMSCSCIPEKVSSNLKHHKIDNAGIREGSCLTVTDNTFLATTFQPDKFLDHLKGLAQYPGEETDGLELAVAKAQTITFNRLKDYTELFASVNHGGLSENDTVTSATRRKRPLNALDEQSVSASMDEEKVVADISAGKKKRKLQGVPEHGRKQKSLSELMEDKKHDDIENGDGTTVGMNVSEISLSPSSSEHENDDFAFGFPGKKIRELRDSDSAVGEPIENIKKKRGRKKKSATFDDPTYEIFGESSSVMGETVEKIKKKRGRKKKSESIDDSPDSNLGNSSSFMDEPDEKIKKKRGRKRKSDLKDDLKTDMSGASTPDYMTDSYWSDRLVCSTPEEKPSSGRQKRRGEQLMQCTTTKKTKLVQESLPLSKMMEVAHHLRINAVSPAKRDSAAEKQTTFFGDKRLEDSTPTALILSFNEPGALPSETNLIRIFSRYGPLKEAETEVLGVTKCAKVVFKRRADAEAAFSSAGRYRIFGPALISFRLKSPPSPLCTREANPNGRRDYEALNGLHLETPEEAKEPAQEEVQKLSQEDSKELVHQEGKESAQEEGGGSAEGETVELVLEPNEVAQGETMEIVQEQDMDNKENLYTVSANRYNLAAAPQAMSQTRMVKKGGHRNLRKSLAWNKAFFTDEGVLDPSELSILFGSATKSSASFLTDVNGDFSPLKSYDVSATVNSHAEVHLGSALSDEKPNDLLSTLDQPRCIDTSNEASFSVMKATIFCVQVGAECQAQKFLIDYEERFQLLNYVC</sequence>
<feature type="region of interest" description="Disordered" evidence="1">
    <location>
        <begin position="318"/>
        <end position="378"/>
    </location>
</feature>
<dbReference type="SMART" id="SM00293">
    <property type="entry name" value="PWWP"/>
    <property type="match status" value="1"/>
</dbReference>
<dbReference type="Pfam" id="PF00855">
    <property type="entry name" value="PWWP"/>
    <property type="match status" value="1"/>
</dbReference>
<feature type="compositionally biased region" description="Basic and acidic residues" evidence="1">
    <location>
        <begin position="1003"/>
        <end position="1034"/>
    </location>
</feature>
<dbReference type="InterPro" id="IPR053063">
    <property type="entry name" value="PWWP_domain_containing_PDP"/>
</dbReference>
<feature type="region of interest" description="Disordered" evidence="1">
    <location>
        <begin position="696"/>
        <end position="720"/>
    </location>
</feature>
<accession>A0A7I8K020</accession>
<dbReference type="Gene3D" id="2.30.30.140">
    <property type="match status" value="1"/>
</dbReference>
<dbReference type="InterPro" id="IPR000313">
    <property type="entry name" value="PWWP_dom"/>
</dbReference>
<feature type="region of interest" description="Disordered" evidence="1">
    <location>
        <begin position="737"/>
        <end position="807"/>
    </location>
</feature>
<proteinExistence type="predicted"/>
<feature type="region of interest" description="Disordered" evidence="1">
    <location>
        <begin position="1003"/>
        <end position="1044"/>
    </location>
</feature>
<feature type="region of interest" description="Disordered" evidence="1">
    <location>
        <begin position="622"/>
        <end position="646"/>
    </location>
</feature>
<dbReference type="PANTHER" id="PTHR42851:SF4">
    <property type="entry name" value="PWWP DOMAIN-CONTAINING PROTEIN"/>
    <property type="match status" value="1"/>
</dbReference>
<feature type="region of interest" description="Disordered" evidence="1">
    <location>
        <begin position="39"/>
        <end position="81"/>
    </location>
</feature>
<dbReference type="AlphaFoldDB" id="A0A7I8K020"/>
<dbReference type="Proteomes" id="UP000663760">
    <property type="component" value="Chromosome 1"/>
</dbReference>
<feature type="compositionally biased region" description="Basic residues" evidence="1">
    <location>
        <begin position="744"/>
        <end position="753"/>
    </location>
</feature>
<dbReference type="SUPFAM" id="SSF63748">
    <property type="entry name" value="Tudor/PWWP/MBT"/>
    <property type="match status" value="1"/>
</dbReference>
<evidence type="ECO:0000256" key="1">
    <source>
        <dbReference type="SAM" id="MobiDB-lite"/>
    </source>
</evidence>
<dbReference type="PANTHER" id="PTHR42851">
    <property type="entry name" value="ALDOLASE-RELATED"/>
    <property type="match status" value="1"/>
</dbReference>